<evidence type="ECO:0000259" key="2">
    <source>
        <dbReference type="Pfam" id="PF04192"/>
    </source>
</evidence>
<dbReference type="PANTHER" id="PTHR22840:SF12">
    <property type="entry name" value="WD REPEAT-CONTAINING PROTEIN 36"/>
    <property type="match status" value="1"/>
</dbReference>
<evidence type="ECO:0000256" key="1">
    <source>
        <dbReference type="PROSITE-ProRule" id="PRU00221"/>
    </source>
</evidence>
<feature type="repeat" description="WD" evidence="1">
    <location>
        <begin position="562"/>
        <end position="603"/>
    </location>
</feature>
<dbReference type="InterPro" id="IPR007319">
    <property type="entry name" value="WDR36/Utp21_C"/>
</dbReference>
<dbReference type="WBParaSite" id="EVEC_0000365401-mRNA-1">
    <property type="protein sequence ID" value="EVEC_0000365401-mRNA-1"/>
    <property type="gene ID" value="EVEC_0000365401"/>
</dbReference>
<dbReference type="SMART" id="SM00320">
    <property type="entry name" value="WD40"/>
    <property type="match status" value="8"/>
</dbReference>
<feature type="domain" description="WDR36/Utp21 N-terminal" evidence="3">
    <location>
        <begin position="38"/>
        <end position="301"/>
    </location>
</feature>
<dbReference type="GO" id="GO:0032040">
    <property type="term" value="C:small-subunit processome"/>
    <property type="evidence" value="ECO:0007669"/>
    <property type="project" value="InterPro"/>
</dbReference>
<gene>
    <name evidence="4" type="ORF">EVEC_LOCUS3362</name>
</gene>
<feature type="domain" description="WDR36/Utp21 C-terminal" evidence="2">
    <location>
        <begin position="693"/>
        <end position="901"/>
    </location>
</feature>
<dbReference type="PROSITE" id="PS50082">
    <property type="entry name" value="WD_REPEATS_2"/>
    <property type="match status" value="4"/>
</dbReference>
<dbReference type="SUPFAM" id="SSF50978">
    <property type="entry name" value="WD40 repeat-like"/>
    <property type="match status" value="1"/>
</dbReference>
<dbReference type="EMBL" id="UXUI01007577">
    <property type="protein sequence ID" value="VDD88219.1"/>
    <property type="molecule type" value="Genomic_DNA"/>
</dbReference>
<accession>A0A158Q9Z8</accession>
<proteinExistence type="predicted"/>
<dbReference type="GO" id="GO:0034388">
    <property type="term" value="C:Pwp2p-containing subcomplex of 90S preribosome"/>
    <property type="evidence" value="ECO:0007669"/>
    <property type="project" value="TreeGrafter"/>
</dbReference>
<dbReference type="Gene3D" id="2.130.10.10">
    <property type="entry name" value="YVTN repeat-like/Quinoprotein amine dehydrogenase"/>
    <property type="match status" value="2"/>
</dbReference>
<feature type="repeat" description="WD" evidence="1">
    <location>
        <begin position="478"/>
        <end position="519"/>
    </location>
</feature>
<evidence type="ECO:0000313" key="5">
    <source>
        <dbReference type="Proteomes" id="UP000274131"/>
    </source>
</evidence>
<dbReference type="Pfam" id="PF25168">
    <property type="entry name" value="Beta-prop_WDR36-Utp21_2nd"/>
    <property type="match status" value="1"/>
</dbReference>
<feature type="repeat" description="WD" evidence="1">
    <location>
        <begin position="223"/>
        <end position="265"/>
    </location>
</feature>
<keyword evidence="1" id="KW-0853">WD repeat</keyword>
<dbReference type="InterPro" id="IPR015943">
    <property type="entry name" value="WD40/YVTN_repeat-like_dom_sf"/>
</dbReference>
<keyword evidence="5" id="KW-1185">Reference proteome</keyword>
<dbReference type="InterPro" id="IPR001680">
    <property type="entry name" value="WD40_rpt"/>
</dbReference>
<dbReference type="InterPro" id="IPR036322">
    <property type="entry name" value="WD40_repeat_dom_sf"/>
</dbReference>
<feature type="repeat" description="WD" evidence="1">
    <location>
        <begin position="313"/>
        <end position="353"/>
    </location>
</feature>
<sequence length="904" mass="100018">MECHESRLFAPYKVLGGVCTDVPPAFRTLPTKRRITSVLVALGNVVVGYTAERLRLVSLSDVLPSNIQCVAADKRYVYAAVHGKIAILHLSRQVKGWVGVGSDVKMMVPFGESLIVVNAQNSIIVFGVEREERILQLDFADEFQISAISHPATYLNKVLIGSSRGALRLVNVKTGKIVHHFEKNFEASVTVLEQSPALDVIGVGLSSGGIILHNIKYDRTIARYNQDSTVTAISFRTDGVESMVSASAEGAITVWDLDKKRLVGRLPNAHNGCVTGLHFFVNEPLMVSCGTDNVMQTWIFDMGDGMPRQLVLLEGHSKPLTSVKFCGNDRVISAAQDGTVRCFSVKRDTQRQKLGNAGVMTRVKAKKLGRDLESISLNPVEDFSLSFNREAAWDNIICRHEKTAVVTTWTSRKQSLGEHRLIHKRFLTDPLLFEATATSSFLTSCGNYAVIGYSSGHIDCFNVQSGKHRKTFVAFSKNVAHSSPVCGVAVDSLNKIMVSGEQNGIIRFWGFRSCKLVSELKVPCCIVRFCMSPTNSLLAVAVKDGSVGVIDVLCRRLVRIIKNAHNAAISFTEFSPDSKWLITTDVVGMIKTWDLITNNLIDVMKCESPCNYASFSASGAYLATSHEGQRVVYLWANKTLFETNVDTSALPLNYEPSTSTGGVVINPDKEPDEAVMEFDNLAEKIRSPDPSKDELVLFSGFATPRWANLPYLDVIRERNKPVEPPQRPKSAPFFLASVPTVDGFAFQPPEQEETTEDRKVLIARRNMLEIETSFTKSLLQAVSDAEYVTVFQSLKAMNLSSVEFHIRSLPTKVSSPCLNNIAMQLLSNRNLLKCALYSFLKMLLIMTKSKRDFELVQAYLSTCLIAHGKSLWTKIPREEASALDELLAALHNEVKSAWDSITLR</sequence>
<dbReference type="Proteomes" id="UP000274131">
    <property type="component" value="Unassembled WGS sequence"/>
</dbReference>
<dbReference type="AlphaFoldDB" id="A0A158Q9Z8"/>
<reference evidence="6" key="1">
    <citation type="submission" date="2016-04" db="UniProtKB">
        <authorList>
            <consortium name="WormBaseParasite"/>
        </authorList>
    </citation>
    <scope>IDENTIFICATION</scope>
</reference>
<dbReference type="OrthoDB" id="10250769at2759"/>
<dbReference type="GO" id="GO:0006364">
    <property type="term" value="P:rRNA processing"/>
    <property type="evidence" value="ECO:0007669"/>
    <property type="project" value="InterPro"/>
</dbReference>
<dbReference type="Pfam" id="PF25171">
    <property type="entry name" value="Beta-prop_WDR36-Utp21_1st"/>
    <property type="match status" value="1"/>
</dbReference>
<dbReference type="Pfam" id="PF04192">
    <property type="entry name" value="Utp21"/>
    <property type="match status" value="1"/>
</dbReference>
<dbReference type="SUPFAM" id="SSF63829">
    <property type="entry name" value="Calcium-dependent phosphotriesterase"/>
    <property type="match status" value="1"/>
</dbReference>
<dbReference type="PANTHER" id="PTHR22840">
    <property type="entry name" value="WD REPEAT-CONTAINING PROTEIN 36"/>
    <property type="match status" value="1"/>
</dbReference>
<evidence type="ECO:0000259" key="3">
    <source>
        <dbReference type="Pfam" id="PF25171"/>
    </source>
</evidence>
<evidence type="ECO:0000313" key="4">
    <source>
        <dbReference type="EMBL" id="VDD88219.1"/>
    </source>
</evidence>
<name>A0A158Q9Z8_ENTVE</name>
<dbReference type="InterPro" id="IPR059157">
    <property type="entry name" value="WDR36-Utp21_N"/>
</dbReference>
<organism evidence="6">
    <name type="scientific">Enterobius vermicularis</name>
    <name type="common">Human pinworm</name>
    <dbReference type="NCBI Taxonomy" id="51028"/>
    <lineage>
        <taxon>Eukaryota</taxon>
        <taxon>Metazoa</taxon>
        <taxon>Ecdysozoa</taxon>
        <taxon>Nematoda</taxon>
        <taxon>Chromadorea</taxon>
        <taxon>Rhabditida</taxon>
        <taxon>Spirurina</taxon>
        <taxon>Oxyuridomorpha</taxon>
        <taxon>Oxyuroidea</taxon>
        <taxon>Oxyuridae</taxon>
        <taxon>Enterobius</taxon>
    </lineage>
</organism>
<protein>
    <submittedName>
        <fullName evidence="6">Utp21 domain-containing protein</fullName>
    </submittedName>
</protein>
<reference evidence="4 5" key="2">
    <citation type="submission" date="2018-10" db="EMBL/GenBank/DDBJ databases">
        <authorList>
            <consortium name="Pathogen Informatics"/>
        </authorList>
    </citation>
    <scope>NUCLEOTIDE SEQUENCE [LARGE SCALE GENOMIC DNA]</scope>
</reference>
<evidence type="ECO:0000313" key="6">
    <source>
        <dbReference type="WBParaSite" id="EVEC_0000365401-mRNA-1"/>
    </source>
</evidence>
<dbReference type="STRING" id="51028.A0A158Q9Z8"/>